<accession>A0A9W9FM72</accession>
<evidence type="ECO:0000313" key="1">
    <source>
        <dbReference type="EMBL" id="KAJ5102485.1"/>
    </source>
</evidence>
<gene>
    <name evidence="1" type="ORF">N7532_003014</name>
</gene>
<reference evidence="1" key="1">
    <citation type="submission" date="2022-11" db="EMBL/GenBank/DDBJ databases">
        <authorList>
            <person name="Petersen C."/>
        </authorList>
    </citation>
    <scope>NUCLEOTIDE SEQUENCE</scope>
    <source>
        <strain evidence="1">IBT 30761</strain>
    </source>
</reference>
<dbReference type="RefSeq" id="XP_056475865.1">
    <property type="nucleotide sequence ID" value="XM_056615508.1"/>
</dbReference>
<name>A0A9W9FM72_9EURO</name>
<dbReference type="Proteomes" id="UP001149074">
    <property type="component" value="Unassembled WGS sequence"/>
</dbReference>
<dbReference type="EMBL" id="JAPQKI010000004">
    <property type="protein sequence ID" value="KAJ5102485.1"/>
    <property type="molecule type" value="Genomic_DNA"/>
</dbReference>
<sequence length="130" mass="14558">MITSYPSQELNTEAVGVYAAQYLPRMTEFVRYKSPWQLDLDVRDLSLADTIRAFFGEPAVEFGQENWKLGCLAQMVQGQKIRGIAGGAGDQERIWVHFVAWQGQSEDHSPGNGEFCISRSSWAVDMPGID</sequence>
<reference evidence="1" key="2">
    <citation type="journal article" date="2023" name="IMA Fungus">
        <title>Comparative genomic study of the Penicillium genus elucidates a diverse pangenome and 15 lateral gene transfer events.</title>
        <authorList>
            <person name="Petersen C."/>
            <person name="Sorensen T."/>
            <person name="Nielsen M.R."/>
            <person name="Sondergaard T.E."/>
            <person name="Sorensen J.L."/>
            <person name="Fitzpatrick D.A."/>
            <person name="Frisvad J.C."/>
            <person name="Nielsen K.L."/>
        </authorList>
    </citation>
    <scope>NUCLEOTIDE SEQUENCE</scope>
    <source>
        <strain evidence="1">IBT 30761</strain>
    </source>
</reference>
<organism evidence="1 2">
    <name type="scientific">Penicillium argentinense</name>
    <dbReference type="NCBI Taxonomy" id="1131581"/>
    <lineage>
        <taxon>Eukaryota</taxon>
        <taxon>Fungi</taxon>
        <taxon>Dikarya</taxon>
        <taxon>Ascomycota</taxon>
        <taxon>Pezizomycotina</taxon>
        <taxon>Eurotiomycetes</taxon>
        <taxon>Eurotiomycetidae</taxon>
        <taxon>Eurotiales</taxon>
        <taxon>Aspergillaceae</taxon>
        <taxon>Penicillium</taxon>
    </lineage>
</organism>
<comment type="caution">
    <text evidence="1">The sequence shown here is derived from an EMBL/GenBank/DDBJ whole genome shotgun (WGS) entry which is preliminary data.</text>
</comment>
<protein>
    <submittedName>
        <fullName evidence="1">Uncharacterized protein</fullName>
    </submittedName>
</protein>
<dbReference type="GeneID" id="81354487"/>
<evidence type="ECO:0000313" key="2">
    <source>
        <dbReference type="Proteomes" id="UP001149074"/>
    </source>
</evidence>
<dbReference type="AlphaFoldDB" id="A0A9W9FM72"/>
<keyword evidence="2" id="KW-1185">Reference proteome</keyword>
<proteinExistence type="predicted"/>